<dbReference type="EMBL" id="JACBKZ010000008">
    <property type="protein sequence ID" value="KAF5943419.1"/>
    <property type="molecule type" value="Genomic_DNA"/>
</dbReference>
<gene>
    <name evidence="2" type="ORF">HYC85_017496</name>
</gene>
<sequence>MASEKNFVELKDFSRLENTKQSGRRKSKSNKSVPKKKKQPQRGIEETIS</sequence>
<evidence type="ECO:0000313" key="3">
    <source>
        <dbReference type="Proteomes" id="UP000593564"/>
    </source>
</evidence>
<accession>A0A7J7GRJ7</accession>
<reference evidence="2 3" key="2">
    <citation type="submission" date="2020-07" db="EMBL/GenBank/DDBJ databases">
        <title>Genome assembly of wild tea tree DASZ reveals pedigree and selection history of tea varieties.</title>
        <authorList>
            <person name="Zhang W."/>
        </authorList>
    </citation>
    <scope>NUCLEOTIDE SEQUENCE [LARGE SCALE GENOMIC DNA]</scope>
    <source>
        <strain evidence="3">cv. G240</strain>
        <tissue evidence="2">Leaf</tissue>
    </source>
</reference>
<comment type="caution">
    <text evidence="2">The sequence shown here is derived from an EMBL/GenBank/DDBJ whole genome shotgun (WGS) entry which is preliminary data.</text>
</comment>
<feature type="region of interest" description="Disordered" evidence="1">
    <location>
        <begin position="1"/>
        <end position="49"/>
    </location>
</feature>
<dbReference type="AlphaFoldDB" id="A0A7J7GRJ7"/>
<name>A0A7J7GRJ7_CAMSI</name>
<feature type="compositionally biased region" description="Basic and acidic residues" evidence="1">
    <location>
        <begin position="1"/>
        <end position="18"/>
    </location>
</feature>
<dbReference type="Proteomes" id="UP000593564">
    <property type="component" value="Unassembled WGS sequence"/>
</dbReference>
<proteinExistence type="predicted"/>
<feature type="compositionally biased region" description="Basic residues" evidence="1">
    <location>
        <begin position="22"/>
        <end position="40"/>
    </location>
</feature>
<keyword evidence="3" id="KW-1185">Reference proteome</keyword>
<evidence type="ECO:0000256" key="1">
    <source>
        <dbReference type="SAM" id="MobiDB-lite"/>
    </source>
</evidence>
<organism evidence="2 3">
    <name type="scientific">Camellia sinensis</name>
    <name type="common">Tea plant</name>
    <name type="synonym">Thea sinensis</name>
    <dbReference type="NCBI Taxonomy" id="4442"/>
    <lineage>
        <taxon>Eukaryota</taxon>
        <taxon>Viridiplantae</taxon>
        <taxon>Streptophyta</taxon>
        <taxon>Embryophyta</taxon>
        <taxon>Tracheophyta</taxon>
        <taxon>Spermatophyta</taxon>
        <taxon>Magnoliopsida</taxon>
        <taxon>eudicotyledons</taxon>
        <taxon>Gunneridae</taxon>
        <taxon>Pentapetalae</taxon>
        <taxon>asterids</taxon>
        <taxon>Ericales</taxon>
        <taxon>Theaceae</taxon>
        <taxon>Camellia</taxon>
    </lineage>
</organism>
<protein>
    <submittedName>
        <fullName evidence="2">Uncharacterized protein</fullName>
    </submittedName>
</protein>
<evidence type="ECO:0000313" key="2">
    <source>
        <dbReference type="EMBL" id="KAF5943419.1"/>
    </source>
</evidence>
<reference evidence="3" key="1">
    <citation type="journal article" date="2020" name="Nat. Commun.">
        <title>Genome assembly of wild tea tree DASZ reveals pedigree and selection history of tea varieties.</title>
        <authorList>
            <person name="Zhang W."/>
            <person name="Zhang Y."/>
            <person name="Qiu H."/>
            <person name="Guo Y."/>
            <person name="Wan H."/>
            <person name="Zhang X."/>
            <person name="Scossa F."/>
            <person name="Alseekh S."/>
            <person name="Zhang Q."/>
            <person name="Wang P."/>
            <person name="Xu L."/>
            <person name="Schmidt M.H."/>
            <person name="Jia X."/>
            <person name="Li D."/>
            <person name="Zhu A."/>
            <person name="Guo F."/>
            <person name="Chen W."/>
            <person name="Ni D."/>
            <person name="Usadel B."/>
            <person name="Fernie A.R."/>
            <person name="Wen W."/>
        </authorList>
    </citation>
    <scope>NUCLEOTIDE SEQUENCE [LARGE SCALE GENOMIC DNA]</scope>
    <source>
        <strain evidence="3">cv. G240</strain>
    </source>
</reference>